<dbReference type="NCBIfam" id="TIGR02532">
    <property type="entry name" value="IV_pilin_GFxxxE"/>
    <property type="match status" value="1"/>
</dbReference>
<dbReference type="Proteomes" id="UP000259030">
    <property type="component" value="Chromosome"/>
</dbReference>
<dbReference type="AlphaFoldDB" id="A0A221SXG7"/>
<evidence type="ECO:0000256" key="3">
    <source>
        <dbReference type="ARBA" id="ARBA00022764"/>
    </source>
</evidence>
<dbReference type="STRING" id="317577.GCA_000419625_01874"/>
<evidence type="ECO:0000256" key="4">
    <source>
        <dbReference type="ARBA" id="ARBA00023237"/>
    </source>
</evidence>
<accession>A0A221SXG7</accession>
<reference evidence="6 7" key="1">
    <citation type="submission" date="2017-05" db="EMBL/GenBank/DDBJ databases">
        <title>The complete genome sequence of Deinococcus ficus isolated from the rhizosphere of the Ficus religiosa L. in Taiwan.</title>
        <authorList>
            <person name="Wu K.-M."/>
            <person name="Liao T.-L."/>
            <person name="Liu Y.-M."/>
            <person name="Young C.-C."/>
            <person name="Tsai S.-F."/>
        </authorList>
    </citation>
    <scope>NUCLEOTIDE SEQUENCE [LARGE SCALE GENOMIC DNA]</scope>
    <source>
        <strain evidence="6 7">CC-FR2-10</strain>
    </source>
</reference>
<dbReference type="InterPro" id="IPR012902">
    <property type="entry name" value="N_methyl_site"/>
</dbReference>
<proteinExistence type="predicted"/>
<organism evidence="6 7">
    <name type="scientific">Deinococcus ficus</name>
    <dbReference type="NCBI Taxonomy" id="317577"/>
    <lineage>
        <taxon>Bacteria</taxon>
        <taxon>Thermotogati</taxon>
        <taxon>Deinococcota</taxon>
        <taxon>Deinococci</taxon>
        <taxon>Deinococcales</taxon>
        <taxon>Deinococcaceae</taxon>
        <taxon>Deinococcus</taxon>
    </lineage>
</organism>
<feature type="transmembrane region" description="Helical" evidence="5">
    <location>
        <begin position="20"/>
        <end position="38"/>
    </location>
</feature>
<keyword evidence="5" id="KW-0472">Membrane</keyword>
<dbReference type="InterPro" id="IPR045584">
    <property type="entry name" value="Pilin-like"/>
</dbReference>
<keyword evidence="5" id="KW-0812">Transmembrane</keyword>
<comment type="subcellular location">
    <subcellularLocation>
        <location evidence="1">Cell outer membrane</location>
        <topology evidence="1">Single-pass membrane protein</topology>
    </subcellularLocation>
    <subcellularLocation>
        <location evidence="2">Periplasm</location>
    </subcellularLocation>
</comment>
<name>A0A221SXG7_9DEIO</name>
<keyword evidence="5" id="KW-1133">Transmembrane helix</keyword>
<sequence length="164" mass="17896">METAVIHASHSKQGFTLIEVLVVIAILGILLALGFGSYTRWRASSAVMEGAQQFARDVDRTRTSAKRENACWRIQPSASTNATTYLIERFTTSTCTGTAVSTQTRTLPRGTQMTSNSTEINVNFVPPYGTTDASPNEYTVAWTGNTTISRTIRITSVLGKTVIR</sequence>
<evidence type="ECO:0000313" key="6">
    <source>
        <dbReference type="EMBL" id="ASN81333.1"/>
    </source>
</evidence>
<dbReference type="GO" id="GO:0042597">
    <property type="term" value="C:periplasmic space"/>
    <property type="evidence" value="ECO:0007669"/>
    <property type="project" value="UniProtKB-SubCell"/>
</dbReference>
<evidence type="ECO:0008006" key="8">
    <source>
        <dbReference type="Google" id="ProtNLM"/>
    </source>
</evidence>
<dbReference type="PROSITE" id="PS00409">
    <property type="entry name" value="PROKAR_NTER_METHYL"/>
    <property type="match status" value="1"/>
</dbReference>
<keyword evidence="3" id="KW-0574">Periplasm</keyword>
<dbReference type="SUPFAM" id="SSF54523">
    <property type="entry name" value="Pili subunits"/>
    <property type="match status" value="1"/>
</dbReference>
<evidence type="ECO:0000256" key="1">
    <source>
        <dbReference type="ARBA" id="ARBA00004203"/>
    </source>
</evidence>
<protein>
    <recommendedName>
        <fullName evidence="8">Prepilin-type cleavage/methylation domain-containing protein</fullName>
    </recommendedName>
</protein>
<dbReference type="KEGG" id="dfc:DFI_10170"/>
<dbReference type="EMBL" id="CP021081">
    <property type="protein sequence ID" value="ASN81333.1"/>
    <property type="molecule type" value="Genomic_DNA"/>
</dbReference>
<keyword evidence="7" id="KW-1185">Reference proteome</keyword>
<evidence type="ECO:0000313" key="7">
    <source>
        <dbReference type="Proteomes" id="UP000259030"/>
    </source>
</evidence>
<evidence type="ECO:0000256" key="5">
    <source>
        <dbReference type="SAM" id="Phobius"/>
    </source>
</evidence>
<gene>
    <name evidence="6" type="ORF">DFI_10170</name>
</gene>
<dbReference type="Pfam" id="PF07963">
    <property type="entry name" value="N_methyl"/>
    <property type="match status" value="1"/>
</dbReference>
<dbReference type="Gene3D" id="3.30.700.10">
    <property type="entry name" value="Glycoprotein, Type 4 Pilin"/>
    <property type="match status" value="1"/>
</dbReference>
<dbReference type="GO" id="GO:0009279">
    <property type="term" value="C:cell outer membrane"/>
    <property type="evidence" value="ECO:0007669"/>
    <property type="project" value="UniProtKB-SubCell"/>
</dbReference>
<keyword evidence="4" id="KW-0998">Cell outer membrane</keyword>
<evidence type="ECO:0000256" key="2">
    <source>
        <dbReference type="ARBA" id="ARBA00004418"/>
    </source>
</evidence>